<dbReference type="EMBL" id="GECZ01016106">
    <property type="protein sequence ID" value="JAS53663.1"/>
    <property type="molecule type" value="Transcribed_RNA"/>
</dbReference>
<feature type="region of interest" description="Disordered" evidence="1">
    <location>
        <begin position="40"/>
        <end position="128"/>
    </location>
</feature>
<reference evidence="3" key="1">
    <citation type="submission" date="2015-11" db="EMBL/GenBank/DDBJ databases">
        <title>De novo transcriptome assembly of four potential Pierce s Disease insect vectors from Arizona vineyards.</title>
        <authorList>
            <person name="Tassone E.E."/>
        </authorList>
    </citation>
    <scope>NUCLEOTIDE SEQUENCE</scope>
</reference>
<evidence type="ECO:0000256" key="1">
    <source>
        <dbReference type="SAM" id="MobiDB-lite"/>
    </source>
</evidence>
<feature type="chain" id="PRO_5008583079" evidence="2">
    <location>
        <begin position="17"/>
        <end position="128"/>
    </location>
</feature>
<keyword evidence="2" id="KW-0732">Signal</keyword>
<sequence length="128" mass="14353">FLSFACVLLFCGLILSSRTCIVMDNETEEQENNRIRNFLNETLSDDEELEDSFVDSDSSEEDVVERESVEDTDDTDADPTFEPGDHIESDYEEEPKTRKRKRGDKSGCSSGSTNITQNVTTPPTPTTS</sequence>
<feature type="non-terminal residue" evidence="3">
    <location>
        <position position="1"/>
    </location>
</feature>
<evidence type="ECO:0000313" key="3">
    <source>
        <dbReference type="EMBL" id="JAS53663.1"/>
    </source>
</evidence>
<name>A0A1B6FUJ5_9HEMI</name>
<evidence type="ECO:0000256" key="2">
    <source>
        <dbReference type="SAM" id="SignalP"/>
    </source>
</evidence>
<organism evidence="3">
    <name type="scientific">Cuerna arida</name>
    <dbReference type="NCBI Taxonomy" id="1464854"/>
    <lineage>
        <taxon>Eukaryota</taxon>
        <taxon>Metazoa</taxon>
        <taxon>Ecdysozoa</taxon>
        <taxon>Arthropoda</taxon>
        <taxon>Hexapoda</taxon>
        <taxon>Insecta</taxon>
        <taxon>Pterygota</taxon>
        <taxon>Neoptera</taxon>
        <taxon>Paraneoptera</taxon>
        <taxon>Hemiptera</taxon>
        <taxon>Auchenorrhyncha</taxon>
        <taxon>Membracoidea</taxon>
        <taxon>Cicadellidae</taxon>
        <taxon>Cicadellinae</taxon>
        <taxon>Proconiini</taxon>
        <taxon>Cuerna</taxon>
    </lineage>
</organism>
<dbReference type="AlphaFoldDB" id="A0A1B6FUJ5"/>
<feature type="compositionally biased region" description="Acidic residues" evidence="1">
    <location>
        <begin position="43"/>
        <end position="79"/>
    </location>
</feature>
<feature type="signal peptide" evidence="2">
    <location>
        <begin position="1"/>
        <end position="16"/>
    </location>
</feature>
<proteinExistence type="predicted"/>
<protein>
    <submittedName>
        <fullName evidence="3">Uncharacterized protein</fullName>
    </submittedName>
</protein>
<accession>A0A1B6FUJ5</accession>
<feature type="non-terminal residue" evidence="3">
    <location>
        <position position="128"/>
    </location>
</feature>
<feature type="compositionally biased region" description="Polar residues" evidence="1">
    <location>
        <begin position="107"/>
        <end position="119"/>
    </location>
</feature>
<gene>
    <name evidence="3" type="ORF">g.49097</name>
</gene>